<feature type="region of interest" description="Disordered" evidence="20">
    <location>
        <begin position="567"/>
        <end position="750"/>
    </location>
</feature>
<dbReference type="InterPro" id="IPR007281">
    <property type="entry name" value="Mre11_DNA-bd"/>
</dbReference>
<comment type="subcellular location">
    <subcellularLocation>
        <location evidence="3">Chromosome</location>
    </subcellularLocation>
    <subcellularLocation>
        <location evidence="2 17">Nucleus</location>
    </subcellularLocation>
</comment>
<evidence type="ECO:0000256" key="2">
    <source>
        <dbReference type="ARBA" id="ARBA00004123"/>
    </source>
</evidence>
<dbReference type="GO" id="GO:0042138">
    <property type="term" value="P:meiotic DNA double-strand break formation"/>
    <property type="evidence" value="ECO:0007669"/>
    <property type="project" value="TreeGrafter"/>
</dbReference>
<dbReference type="Proteomes" id="UP000803884">
    <property type="component" value="Unassembled WGS sequence"/>
</dbReference>
<evidence type="ECO:0000256" key="14">
    <source>
        <dbReference type="ARBA" id="ARBA00023242"/>
    </source>
</evidence>
<dbReference type="SMART" id="SM01347">
    <property type="entry name" value="Mre11_DNA_bind"/>
    <property type="match status" value="1"/>
</dbReference>
<feature type="compositionally biased region" description="Basic and acidic residues" evidence="20">
    <location>
        <begin position="537"/>
        <end position="552"/>
    </location>
</feature>
<dbReference type="GO" id="GO:0030145">
    <property type="term" value="F:manganese ion binding"/>
    <property type="evidence" value="ECO:0007669"/>
    <property type="project" value="UniProtKB-UniRule"/>
</dbReference>
<evidence type="ECO:0000256" key="17">
    <source>
        <dbReference type="PIRNR" id="PIRNR000882"/>
    </source>
</evidence>
<comment type="similarity">
    <text evidence="4 17 19">Belongs to the MRE11/RAD32 family.</text>
</comment>
<dbReference type="GO" id="GO:0031573">
    <property type="term" value="P:mitotic intra-S DNA damage checkpoint signaling"/>
    <property type="evidence" value="ECO:0007669"/>
    <property type="project" value="TreeGrafter"/>
</dbReference>
<dbReference type="InterPro" id="IPR041796">
    <property type="entry name" value="Mre11_N"/>
</dbReference>
<dbReference type="PANTHER" id="PTHR10139">
    <property type="entry name" value="DOUBLE-STRAND BREAK REPAIR PROTEIN MRE11"/>
    <property type="match status" value="1"/>
</dbReference>
<organism evidence="22 23">
    <name type="scientific">Cladosporium halotolerans</name>
    <dbReference type="NCBI Taxonomy" id="1052096"/>
    <lineage>
        <taxon>Eukaryota</taxon>
        <taxon>Fungi</taxon>
        <taxon>Dikarya</taxon>
        <taxon>Ascomycota</taxon>
        <taxon>Pezizomycotina</taxon>
        <taxon>Dothideomycetes</taxon>
        <taxon>Dothideomycetidae</taxon>
        <taxon>Cladosporiales</taxon>
        <taxon>Cladosporiaceae</taxon>
        <taxon>Cladosporium</taxon>
    </lineage>
</organism>
<dbReference type="GO" id="GO:0007095">
    <property type="term" value="P:mitotic G2 DNA damage checkpoint signaling"/>
    <property type="evidence" value="ECO:0007669"/>
    <property type="project" value="TreeGrafter"/>
</dbReference>
<dbReference type="Gene3D" id="3.60.21.10">
    <property type="match status" value="1"/>
</dbReference>
<dbReference type="GO" id="GO:0000723">
    <property type="term" value="P:telomere maintenance"/>
    <property type="evidence" value="ECO:0007669"/>
    <property type="project" value="TreeGrafter"/>
</dbReference>
<dbReference type="NCBIfam" id="TIGR00583">
    <property type="entry name" value="mre11"/>
    <property type="match status" value="1"/>
</dbReference>
<comment type="cofactor">
    <cofactor evidence="1 17">
        <name>Mn(2+)</name>
        <dbReference type="ChEBI" id="CHEBI:29035"/>
    </cofactor>
</comment>
<dbReference type="AlphaFoldDB" id="A0AB34KUH6"/>
<keyword evidence="15 17" id="KW-0469">Meiosis</keyword>
<keyword evidence="13 17" id="KW-0464">Manganese</keyword>
<dbReference type="GO" id="GO:0006303">
    <property type="term" value="P:double-strand break repair via nonhomologous end joining"/>
    <property type="evidence" value="ECO:0007669"/>
    <property type="project" value="TreeGrafter"/>
</dbReference>
<protein>
    <recommendedName>
        <fullName evidence="17">Double-strand break repair protein</fullName>
    </recommendedName>
</protein>
<feature type="active site" description="Proton donor" evidence="18">
    <location>
        <position position="124"/>
    </location>
</feature>
<dbReference type="GO" id="GO:0000724">
    <property type="term" value="P:double-strand break repair via homologous recombination"/>
    <property type="evidence" value="ECO:0007669"/>
    <property type="project" value="TreeGrafter"/>
</dbReference>
<evidence type="ECO:0000256" key="4">
    <source>
        <dbReference type="ARBA" id="ARBA00009028"/>
    </source>
</evidence>
<evidence type="ECO:0000256" key="12">
    <source>
        <dbReference type="ARBA" id="ARBA00023204"/>
    </source>
</evidence>
<evidence type="ECO:0000256" key="16">
    <source>
        <dbReference type="ARBA" id="ARBA00064981"/>
    </source>
</evidence>
<dbReference type="InterPro" id="IPR029052">
    <property type="entry name" value="Metallo-depent_PP-like"/>
</dbReference>
<keyword evidence="10 17" id="KW-0378">Hydrolase</keyword>
<dbReference type="CDD" id="cd00840">
    <property type="entry name" value="MPP_Mre11_N"/>
    <property type="match status" value="1"/>
</dbReference>
<evidence type="ECO:0000259" key="21">
    <source>
        <dbReference type="SMART" id="SM01347"/>
    </source>
</evidence>
<keyword evidence="23" id="KW-1185">Reference proteome</keyword>
<keyword evidence="5" id="KW-0158">Chromosome</keyword>
<dbReference type="EMBL" id="JAAQHG020000010">
    <property type="protein sequence ID" value="KAL1587452.1"/>
    <property type="molecule type" value="Genomic_DNA"/>
</dbReference>
<feature type="compositionally biased region" description="Low complexity" evidence="20">
    <location>
        <begin position="675"/>
        <end position="695"/>
    </location>
</feature>
<accession>A0AB34KUH6</accession>
<dbReference type="InterPro" id="IPR004843">
    <property type="entry name" value="Calcineurin-like_PHP"/>
</dbReference>
<keyword evidence="7" id="KW-0479">Metal-binding</keyword>
<dbReference type="GO" id="GO:0030870">
    <property type="term" value="C:Mre11 complex"/>
    <property type="evidence" value="ECO:0007669"/>
    <property type="project" value="UniProtKB-UniRule"/>
</dbReference>
<feature type="compositionally biased region" description="Acidic residues" evidence="20">
    <location>
        <begin position="567"/>
        <end position="577"/>
    </location>
</feature>
<evidence type="ECO:0000256" key="18">
    <source>
        <dbReference type="PIRSR" id="PIRSR000882-1"/>
    </source>
</evidence>
<feature type="compositionally biased region" description="Low complexity" evidence="20">
    <location>
        <begin position="706"/>
        <end position="724"/>
    </location>
</feature>
<proteinExistence type="inferred from homology"/>
<keyword evidence="9 17" id="KW-0227">DNA damage</keyword>
<gene>
    <name evidence="22" type="ORF">WHR41_03897</name>
</gene>
<keyword evidence="14 17" id="KW-0539">Nucleus</keyword>
<feature type="compositionally biased region" description="Low complexity" evidence="20">
    <location>
        <begin position="599"/>
        <end position="621"/>
    </location>
</feature>
<evidence type="ECO:0000256" key="1">
    <source>
        <dbReference type="ARBA" id="ARBA00001936"/>
    </source>
</evidence>
<dbReference type="Gene3D" id="3.30.110.110">
    <property type="entry name" value="Mre11, capping domain"/>
    <property type="match status" value="1"/>
</dbReference>
<keyword evidence="12 17" id="KW-0234">DNA repair</keyword>
<feature type="compositionally biased region" description="Polar residues" evidence="20">
    <location>
        <begin position="696"/>
        <end position="705"/>
    </location>
</feature>
<dbReference type="PANTHER" id="PTHR10139:SF1">
    <property type="entry name" value="DOUBLE-STRAND BREAK REPAIR PROTEIN MRE11"/>
    <property type="match status" value="1"/>
</dbReference>
<feature type="domain" description="Mre11 DNA-binding" evidence="21">
    <location>
        <begin position="289"/>
        <end position="470"/>
    </location>
</feature>
<evidence type="ECO:0000256" key="20">
    <source>
        <dbReference type="SAM" id="MobiDB-lite"/>
    </source>
</evidence>
<dbReference type="GO" id="GO:0000014">
    <property type="term" value="F:single-stranded DNA endodeoxyribonuclease activity"/>
    <property type="evidence" value="ECO:0007669"/>
    <property type="project" value="TreeGrafter"/>
</dbReference>
<dbReference type="InterPro" id="IPR003701">
    <property type="entry name" value="Mre11"/>
</dbReference>
<evidence type="ECO:0000256" key="6">
    <source>
        <dbReference type="ARBA" id="ARBA00022722"/>
    </source>
</evidence>
<comment type="subunit">
    <text evidence="16">Component of the MRN complex composed of two heterodimers RAD50 and MRE11 associated with a single NBS1.</text>
</comment>
<dbReference type="PIRSF" id="PIRSF000882">
    <property type="entry name" value="DSB_repair_MRE11"/>
    <property type="match status" value="1"/>
</dbReference>
<dbReference type="RefSeq" id="XP_069230557.1">
    <property type="nucleotide sequence ID" value="XM_069372503.1"/>
</dbReference>
<dbReference type="Pfam" id="PF04152">
    <property type="entry name" value="Mre11_DNA_bind"/>
    <property type="match status" value="1"/>
</dbReference>
<evidence type="ECO:0000256" key="7">
    <source>
        <dbReference type="ARBA" id="ARBA00022723"/>
    </source>
</evidence>
<evidence type="ECO:0000256" key="11">
    <source>
        <dbReference type="ARBA" id="ARBA00022839"/>
    </source>
</evidence>
<dbReference type="GO" id="GO:0035861">
    <property type="term" value="C:site of double-strand break"/>
    <property type="evidence" value="ECO:0007669"/>
    <property type="project" value="TreeGrafter"/>
</dbReference>
<evidence type="ECO:0000256" key="19">
    <source>
        <dbReference type="RuleBase" id="RU003447"/>
    </source>
</evidence>
<dbReference type="Pfam" id="PF00149">
    <property type="entry name" value="Metallophos"/>
    <property type="match status" value="1"/>
</dbReference>
<evidence type="ECO:0000256" key="3">
    <source>
        <dbReference type="ARBA" id="ARBA00004286"/>
    </source>
</evidence>
<name>A0AB34KUH6_9PEZI</name>
<comment type="caution">
    <text evidence="22">The sequence shown here is derived from an EMBL/GenBank/DDBJ whole genome shotgun (WGS) entry which is preliminary data.</text>
</comment>
<dbReference type="GO" id="GO:0097552">
    <property type="term" value="P:mitochondrial double-strand break repair via homologous recombination"/>
    <property type="evidence" value="ECO:0007669"/>
    <property type="project" value="TreeGrafter"/>
</dbReference>
<sequence length="750" mass="83945">MPPSAPDTIRILVSTDNHVGYNERDPIRGDDSWKAFDEVMCLAKERDVDMVLLAGDLFHENKPSRKSMYQVMRSLRMNCFGDKPCEIEMLSDASEQFAGSFNHVNYEDPDINVAIPVFSIHGNHDDPSGEGHLAALDILQMSGLLNYYGRTPESDNIQVKPVLLQKGSTKLALYGMSNVRDERLFRTFRDGNVRFFQPNVHKDEWFNLASVHQNHHAYTESGYLPESFLPEFLDLVVWGHEHECKIIPVTNAERGFKVIQPGSSVATSLCIPETVEKHVTILSVTGKEFTHEPIRLKSVRPFVMREVVLQDDRRMRQVGQAGGDNKAEVDRFCMKQVDELIEQANQEWLDVQQEGNDEPDEELVPPLPLVRLRVEYTAPEGGNFVIDNPQRFSARYVGKVANTSDIIQYHRKKATAARKPKQTIEMPDSATLAQLGMDAVKIDELVKEFLTAQSLTILPQAPFGDAVQQFVQKDDKHALEEFLLETMDQQVEHLVNNDGDLSDEDEMARMMEQMKASREQNFEQGGRSTRKRTNRKPKPDMWDSDEMGHWEDDPASIIRDDLEHDDMDVDEEDDDGDSVTASRATKTTRGTRVRGRGGRTAAAGTTRKATTAAKKAPAKAPTKGRGKKKDPTPSEDEDEQDDVIMLDDDDDDDDERGKGLFVSQDSAPPKRAPAKKTTAASSRSTAAKKPAASSRQTQISFGASQAASSNGTRRTASTRAAAPRRLQEPSEDEISDDDAFETPPASAMRR</sequence>
<evidence type="ECO:0000256" key="9">
    <source>
        <dbReference type="ARBA" id="ARBA00022763"/>
    </source>
</evidence>
<dbReference type="FunFam" id="3.60.21.10:FF:000011">
    <property type="entry name" value="Double-strand break repair protein"/>
    <property type="match status" value="1"/>
</dbReference>
<evidence type="ECO:0000256" key="8">
    <source>
        <dbReference type="ARBA" id="ARBA00022759"/>
    </source>
</evidence>
<dbReference type="GO" id="GO:0008296">
    <property type="term" value="F:3'-5'-DNA exonuclease activity"/>
    <property type="evidence" value="ECO:0007669"/>
    <property type="project" value="InterPro"/>
</dbReference>
<dbReference type="InterPro" id="IPR038487">
    <property type="entry name" value="Mre11_capping_dom"/>
</dbReference>
<keyword evidence="8 17" id="KW-0255">Endonuclease</keyword>
<evidence type="ECO:0000256" key="13">
    <source>
        <dbReference type="ARBA" id="ARBA00023211"/>
    </source>
</evidence>
<evidence type="ECO:0000256" key="5">
    <source>
        <dbReference type="ARBA" id="ARBA00022454"/>
    </source>
</evidence>
<evidence type="ECO:0000256" key="15">
    <source>
        <dbReference type="ARBA" id="ARBA00023254"/>
    </source>
</evidence>
<comment type="function">
    <text evidence="17">Core component of the MRN complex, which plays a central role in double-strand break (DSB) repair, DNA recombination, maintenance of telomere integrity and meiosis. The MRN complex is involved in the repair of DNA double-strand breaks (DSBs) via homologous recombination (HR), an error-free mechanism which primarily occurs during S and G2 phases. The complex (1) mediates the end resection of damaged DNA, which generates proper single-stranded DNA, a key initial steps in HR, and is (2) required for the recruitment of other repair factors and efficient activation of ATM and ATR upon DNA damage. Within the MRN complex, MRE11 possesses both single-strand endonuclease activity and double-strand-specific 3'-5' exonuclease activity. MRE11 first endonucleolytically cleaves the 5' strand at DNA DSB ends to prevent non-homologous end joining (NHEJ) and licence HR. It then generates a single-stranded DNA gap via 3' to 5' exonucleolytic degradation, which is required for single-strand invasion and recombination.</text>
</comment>
<dbReference type="SUPFAM" id="SSF56300">
    <property type="entry name" value="Metallo-dependent phosphatases"/>
    <property type="match status" value="1"/>
</dbReference>
<evidence type="ECO:0000313" key="22">
    <source>
        <dbReference type="EMBL" id="KAL1587452.1"/>
    </source>
</evidence>
<dbReference type="GeneID" id="96005341"/>
<evidence type="ECO:0000256" key="10">
    <source>
        <dbReference type="ARBA" id="ARBA00022801"/>
    </source>
</evidence>
<keyword evidence="11 17" id="KW-0269">Exonuclease</keyword>
<reference evidence="22 23" key="1">
    <citation type="journal article" date="2020" name="Microbiol. Resour. Announc.">
        <title>Draft Genome Sequence of a Cladosporium Species Isolated from the Mesophotic Ascidian Didemnum maculosum.</title>
        <authorList>
            <person name="Gioti A."/>
            <person name="Siaperas R."/>
            <person name="Nikolaivits E."/>
            <person name="Le Goff G."/>
            <person name="Ouazzani J."/>
            <person name="Kotoulas G."/>
            <person name="Topakas E."/>
        </authorList>
    </citation>
    <scope>NUCLEOTIDE SEQUENCE [LARGE SCALE GENOMIC DNA]</scope>
    <source>
        <strain evidence="22 23">TM138-S3</strain>
    </source>
</reference>
<evidence type="ECO:0000313" key="23">
    <source>
        <dbReference type="Proteomes" id="UP000803884"/>
    </source>
</evidence>
<keyword evidence="6 17" id="KW-0540">Nuclease</keyword>
<feature type="region of interest" description="Disordered" evidence="20">
    <location>
        <begin position="514"/>
        <end position="552"/>
    </location>
</feature>
<feature type="compositionally biased region" description="Acidic residues" evidence="20">
    <location>
        <begin position="633"/>
        <end position="654"/>
    </location>
</feature>
<feature type="compositionally biased region" description="Acidic residues" evidence="20">
    <location>
        <begin position="729"/>
        <end position="740"/>
    </location>
</feature>